<proteinExistence type="predicted"/>
<comment type="caution">
    <text evidence="1">The sequence shown here is derived from an EMBL/GenBank/DDBJ whole genome shotgun (WGS) entry which is preliminary data.</text>
</comment>
<accession>A0A820LH00</accession>
<dbReference type="EMBL" id="CAJOBD010052843">
    <property type="protein sequence ID" value="CAF4357130.1"/>
    <property type="molecule type" value="Genomic_DNA"/>
</dbReference>
<gene>
    <name evidence="1" type="ORF">JBS370_LOCUS42116</name>
</gene>
<protein>
    <submittedName>
        <fullName evidence="1">Uncharacterized protein</fullName>
    </submittedName>
</protein>
<organism evidence="1 2">
    <name type="scientific">Rotaria sordida</name>
    <dbReference type="NCBI Taxonomy" id="392033"/>
    <lineage>
        <taxon>Eukaryota</taxon>
        <taxon>Metazoa</taxon>
        <taxon>Spiralia</taxon>
        <taxon>Gnathifera</taxon>
        <taxon>Rotifera</taxon>
        <taxon>Eurotatoria</taxon>
        <taxon>Bdelloidea</taxon>
        <taxon>Philodinida</taxon>
        <taxon>Philodinidae</taxon>
        <taxon>Rotaria</taxon>
    </lineage>
</organism>
<feature type="non-terminal residue" evidence="1">
    <location>
        <position position="150"/>
    </location>
</feature>
<evidence type="ECO:0000313" key="1">
    <source>
        <dbReference type="EMBL" id="CAF4357130.1"/>
    </source>
</evidence>
<dbReference type="Proteomes" id="UP000663836">
    <property type="component" value="Unassembled WGS sequence"/>
</dbReference>
<name>A0A820LH00_9BILA</name>
<evidence type="ECO:0000313" key="2">
    <source>
        <dbReference type="Proteomes" id="UP000663836"/>
    </source>
</evidence>
<sequence>MARTRLHDQHQLKLARKFQKIKEQNISTTSKMNNNDFQSNEDLENKCLHEYKQGCYSPKLVNIHDFDISKCCILEADDWKKLKQQRQSIIKSDSVKPNIHDVFDELIRKIGSLTDDDLIVNEIVSMDIQPLWSDKYKPRKPRFLNKVHTG</sequence>
<reference evidence="1" key="1">
    <citation type="submission" date="2021-02" db="EMBL/GenBank/DDBJ databases">
        <authorList>
            <person name="Nowell W R."/>
        </authorList>
    </citation>
    <scope>NUCLEOTIDE SEQUENCE</scope>
</reference>
<dbReference type="AlphaFoldDB" id="A0A820LH00"/>